<organism evidence="12">
    <name type="scientific">Volvox carteri f. nagariensis</name>
    <dbReference type="NCBI Taxonomy" id="3068"/>
    <lineage>
        <taxon>Eukaryota</taxon>
        <taxon>Viridiplantae</taxon>
        <taxon>Chlorophyta</taxon>
        <taxon>core chlorophytes</taxon>
        <taxon>Chlorophyceae</taxon>
        <taxon>CS clade</taxon>
        <taxon>Chlamydomonadales</taxon>
        <taxon>Volvocaceae</taxon>
        <taxon>Volvox</taxon>
    </lineage>
</organism>
<feature type="region of interest" description="Disordered" evidence="9">
    <location>
        <begin position="210"/>
        <end position="267"/>
    </location>
</feature>
<feature type="compositionally biased region" description="Gly residues" evidence="9">
    <location>
        <begin position="1603"/>
        <end position="1618"/>
    </location>
</feature>
<feature type="coiled-coil region" evidence="8">
    <location>
        <begin position="719"/>
        <end position="778"/>
    </location>
</feature>
<evidence type="ECO:0000256" key="3">
    <source>
        <dbReference type="ARBA" id="ARBA00022741"/>
    </source>
</evidence>
<evidence type="ECO:0000259" key="10">
    <source>
        <dbReference type="Pfam" id="PF13476"/>
    </source>
</evidence>
<keyword evidence="3" id="KW-0547">Nucleotide-binding</keyword>
<evidence type="ECO:0000256" key="2">
    <source>
        <dbReference type="ARBA" id="ARBA00021315"/>
    </source>
</evidence>
<feature type="compositionally biased region" description="Gly residues" evidence="9">
    <location>
        <begin position="1206"/>
        <end position="1223"/>
    </location>
</feature>
<feature type="compositionally biased region" description="Acidic residues" evidence="9">
    <location>
        <begin position="862"/>
        <end position="876"/>
    </location>
</feature>
<dbReference type="InterPro" id="IPR004604">
    <property type="entry name" value="DNA_recomb/repair_RecN"/>
</dbReference>
<feature type="compositionally biased region" description="Low complexity" evidence="9">
    <location>
        <begin position="417"/>
        <end position="426"/>
    </location>
</feature>
<dbReference type="STRING" id="3068.D8TZB5"/>
<dbReference type="GO" id="GO:0005524">
    <property type="term" value="F:ATP binding"/>
    <property type="evidence" value="ECO:0007669"/>
    <property type="project" value="UniProtKB-KW"/>
</dbReference>
<feature type="domain" description="Rad50/SbcC-type AAA" evidence="10">
    <location>
        <begin position="515"/>
        <end position="561"/>
    </location>
</feature>
<feature type="compositionally biased region" description="Low complexity" evidence="9">
    <location>
        <begin position="97"/>
        <end position="108"/>
    </location>
</feature>
<feature type="compositionally biased region" description="Low complexity" evidence="9">
    <location>
        <begin position="1655"/>
        <end position="1671"/>
    </location>
</feature>
<keyword evidence="8" id="KW-0175">Coiled coil</keyword>
<evidence type="ECO:0000256" key="9">
    <source>
        <dbReference type="SAM" id="MobiDB-lite"/>
    </source>
</evidence>
<feature type="region of interest" description="Disordered" evidence="9">
    <location>
        <begin position="1409"/>
        <end position="1451"/>
    </location>
</feature>
<feature type="compositionally biased region" description="Low complexity" evidence="9">
    <location>
        <begin position="1584"/>
        <end position="1596"/>
    </location>
</feature>
<dbReference type="OrthoDB" id="1938215at2759"/>
<dbReference type="EMBL" id="GL378346">
    <property type="protein sequence ID" value="EFJ47154.1"/>
    <property type="molecule type" value="Genomic_DNA"/>
</dbReference>
<reference evidence="11 12" key="1">
    <citation type="journal article" date="2010" name="Science">
        <title>Genomic analysis of organismal complexity in the multicellular green alga Volvox carteri.</title>
        <authorList>
            <person name="Prochnik S.E."/>
            <person name="Umen J."/>
            <person name="Nedelcu A.M."/>
            <person name="Hallmann A."/>
            <person name="Miller S.M."/>
            <person name="Nishii I."/>
            <person name="Ferris P."/>
            <person name="Kuo A."/>
            <person name="Mitros T."/>
            <person name="Fritz-Laylin L.K."/>
            <person name="Hellsten U."/>
            <person name="Chapman J."/>
            <person name="Simakov O."/>
            <person name="Rensing S.A."/>
            <person name="Terry A."/>
            <person name="Pangilinan J."/>
            <person name="Kapitonov V."/>
            <person name="Jurka J."/>
            <person name="Salamov A."/>
            <person name="Shapiro H."/>
            <person name="Schmutz J."/>
            <person name="Grimwood J."/>
            <person name="Lindquist E."/>
            <person name="Lucas S."/>
            <person name="Grigoriev I.V."/>
            <person name="Schmitt R."/>
            <person name="Kirk D."/>
            <person name="Rokhsar D.S."/>
        </authorList>
    </citation>
    <scope>NUCLEOTIDE SEQUENCE [LARGE SCALE GENOMIC DNA]</scope>
    <source>
        <strain evidence="12">f. Nagariensis / Eve</strain>
    </source>
</reference>
<feature type="compositionally biased region" description="Basic and acidic residues" evidence="9">
    <location>
        <begin position="1549"/>
        <end position="1563"/>
    </location>
</feature>
<dbReference type="PANTHER" id="PTHR11059">
    <property type="entry name" value="DNA REPAIR PROTEIN RECN"/>
    <property type="match status" value="1"/>
</dbReference>
<sequence>MELFRATHTIKSVPHSKMDDTYQHPNIFIYIMKKKKKDKPASGPREAPAAAGAVPLAAAVPEGKQAQEEDEEEGEEEGEEGAGGSGRDVQSSAGADQQQEQQEQVNGEQQDKEKQEQQCWHSAINDGVNDGGGGGVAVISGHVVTGGVCTVSLRTVGTAMALAAGNINTNAAALGNSLHTQLAAPIFSTRAAFKLWRNLPCPLRQPPVVTPGSMSAGAAPGPHARTSELHPQSSPFPRHHFRRTPSRHGRGRASLNTGTPAPLIATHPAITTGPAARMPRGCHNTRRLAAPSAASGATGGAPGWPTSPLGAQDPGPASAAGATHFNPRYTLPLQQAQQHHHHLSGAHPAPQANPQPHPAGTSGRSGNSWATAVPGSLASASGGAGGAGGSSGSSSAPLRQSTPSQSSRPAAGPTADQQQQQPQQRRQPPPLMMAAAENRGKSAGAEGSAASAASAAVATTASATARQPHGGGPAGKRPPPEPYKHHQQQLQQQQQLPTDGGLWQQGAGESTQLERLYIKDFALVSEQTVRLGPGLNAITGESGSGKSVLVEAFSQVLGAPAPQECVRAPAEVAVIEGTFVVGEQQREAVMQLLAACGLPLTPRMQRAAAGGGGGGGGDDGGSDGSDRSSEVSGSGALRLTARREILVASPSGGLRSRVYLNGAASSLRVLRELGSLMVDMNGQHSTTSLRDSAKQLDILDRIAGTSPLADSYCAALSRLRQLEGRLDELDELDDEGERATMQKIVDAVAKLRVQPGEERELRRTLKKMEARRAAVEQCGLVRMALCGEGGRGGVTDALRTIEAQLNAILAQEEQNRAMAAAAAAAAKGLPAGGARGADGDVASSGSGAGAAGAATSAAAATTEDEALEEDGEDEEAGATAAGLRLMEEALEQVAAAKETLASAETTVRAYARRYQFSQADHDATSDRLARIERLMKQASAAIFGAGRGGRSGGGVSRIISTEQLLEVAEECSSKLAAYYEMEGQREEWEAQLGVLVDEIRTTALQLSSCRRAAAAALRSAVESCLRELAMGGSRFDVRIGWAEEPRSVGAAAEGLYVGEEEAEEAGLGELGGCTYVMGPRGLDQVEFLLAAGPSEPLRPLAAVASGGESARVMLALKAAQAQAAAGAGGANGAPPSQGQADARSPPMTGGGVPILILDELDSGIGARLGSAVACYAAHHIKVQKQLSQHDQLLKAGSSTHANAASGGAGGGAPSGTGVTGGGAAAAASTAGRVTTTFVPLMTFEERCEEVAAMLGLDRGVAEEMLCGAQNQVYPRPAEGGEAPHLVAPRGLFPTTEAANAVNAVTAAQHQEQQRCQVLPLGGGGEGAAAAAPLPTLESSSSGSSGSGGSGSSRGEDAWRVVQDTSCAAAAAAADDGNGSSRFAGGFSVVVSPAMDPNAVLLGYEAASISSSGGDSSSGGSGGSRRVPDRTINVNRGDSGGSDNDSEDFEAEEAELSVQLLAGVEAAAMEHLKRMEAQAKAAAAAAAAAAAIVTPAEASVLSPQPSASPGLLRESSAEAALAKKEEEDDDAAAAAEVAGVLRQPVPASKGEAEAGCKDEEKPGEQDQGPPRTATAGGRDLEVAKAAHSAASGASGAHLGDEGDGGGNGNGNGNGNGGGDTTSVQSSVWAPAVSSTAAPTLSDDDATLGFGGGAGDVAGSETSSGAAAAAASSNGLERLDAVPAAAAVSGSGGGFVVTVRPSRPPLPYDFSSGSSVGNEEELEPTRGPTKQGDNVVHLDEQERGSAIPYDAHYEISTSNQARQEQQELSSPYVEAASYYEIVDAPHNMAAGNGGATYSLGGEHGGGAAGGRFVLVPSGREDEFSEMFRTIMSFSREDYAAEAVRSYEATLVEASGRGRGREREGLGPKDPHLNRG</sequence>
<dbReference type="InParanoid" id="D8TZB5"/>
<evidence type="ECO:0000256" key="4">
    <source>
        <dbReference type="ARBA" id="ARBA00022763"/>
    </source>
</evidence>
<name>D8TZB5_VOLCA</name>
<feature type="compositionally biased region" description="Gly residues" evidence="9">
    <location>
        <begin position="609"/>
        <end position="623"/>
    </location>
</feature>
<evidence type="ECO:0000256" key="5">
    <source>
        <dbReference type="ARBA" id="ARBA00022840"/>
    </source>
</evidence>
<feature type="compositionally biased region" description="Basic and acidic residues" evidence="9">
    <location>
        <begin position="1856"/>
        <end position="1873"/>
    </location>
</feature>
<dbReference type="Pfam" id="PF13476">
    <property type="entry name" value="AAA_23"/>
    <property type="match status" value="1"/>
</dbReference>
<dbReference type="GO" id="GO:0016887">
    <property type="term" value="F:ATP hydrolysis activity"/>
    <property type="evidence" value="ECO:0007669"/>
    <property type="project" value="InterPro"/>
</dbReference>
<gene>
    <name evidence="11" type="ORF">VOLCADRAFT_117930</name>
</gene>
<accession>D8TZB5</accession>
<evidence type="ECO:0000256" key="1">
    <source>
        <dbReference type="ARBA" id="ARBA00009441"/>
    </source>
</evidence>
<feature type="compositionally biased region" description="Low complexity" evidence="9">
    <location>
        <begin position="1432"/>
        <end position="1442"/>
    </location>
</feature>
<keyword evidence="6" id="KW-0234">DNA repair</keyword>
<evidence type="ECO:0000256" key="6">
    <source>
        <dbReference type="ARBA" id="ARBA00023204"/>
    </source>
</evidence>
<dbReference type="RefSeq" id="XP_002951703.1">
    <property type="nucleotide sequence ID" value="XM_002951657.1"/>
</dbReference>
<feature type="region of interest" description="Disordered" evidence="9">
    <location>
        <begin position="1318"/>
        <end position="1355"/>
    </location>
</feature>
<feature type="compositionally biased region" description="Gly residues" evidence="9">
    <location>
        <begin position="382"/>
        <end position="391"/>
    </location>
</feature>
<keyword evidence="4" id="KW-0227">DNA damage</keyword>
<keyword evidence="12" id="KW-1185">Reference proteome</keyword>
<dbReference type="GeneID" id="9615787"/>
<feature type="region of interest" description="Disordered" evidence="9">
    <location>
        <begin position="1851"/>
        <end position="1873"/>
    </location>
</feature>
<dbReference type="KEGG" id="vcn:VOLCADRAFT_117930"/>
<dbReference type="Proteomes" id="UP000001058">
    <property type="component" value="Unassembled WGS sequence"/>
</dbReference>
<feature type="region of interest" description="Disordered" evidence="9">
    <location>
        <begin position="1198"/>
        <end position="1223"/>
    </location>
</feature>
<proteinExistence type="inferred from homology"/>
<feature type="region of interest" description="Disordered" evidence="9">
    <location>
        <begin position="290"/>
        <end position="428"/>
    </location>
</feature>
<feature type="region of interest" description="Disordered" evidence="9">
    <location>
        <begin position="35"/>
        <end position="118"/>
    </location>
</feature>
<feature type="compositionally biased region" description="Low complexity" evidence="9">
    <location>
        <begin position="1327"/>
        <end position="1343"/>
    </location>
</feature>
<feature type="compositionally biased region" description="Low complexity" evidence="9">
    <location>
        <begin position="41"/>
        <end position="64"/>
    </location>
</feature>
<dbReference type="SUPFAM" id="SSF52540">
    <property type="entry name" value="P-loop containing nucleoside triphosphate hydrolases"/>
    <property type="match status" value="1"/>
</dbReference>
<feature type="region of interest" description="Disordered" evidence="9">
    <location>
        <begin position="1539"/>
        <end position="1672"/>
    </location>
</feature>
<feature type="compositionally biased region" description="Polar residues" evidence="9">
    <location>
        <begin position="1619"/>
        <end position="1637"/>
    </location>
</feature>
<evidence type="ECO:0000313" key="11">
    <source>
        <dbReference type="EMBL" id="EFJ47154.1"/>
    </source>
</evidence>
<dbReference type="InterPro" id="IPR038729">
    <property type="entry name" value="Rad50/SbcC_AAA"/>
</dbReference>
<protein>
    <recommendedName>
        <fullName evidence="2">DNA repair protein RecN</fullName>
    </recommendedName>
    <alternativeName>
        <fullName evidence="7">Recombination protein N</fullName>
    </alternativeName>
</protein>
<feature type="compositionally biased region" description="Acidic residues" evidence="9">
    <location>
        <begin position="68"/>
        <end position="80"/>
    </location>
</feature>
<feature type="coiled-coil region" evidence="8">
    <location>
        <begin position="886"/>
        <end position="913"/>
    </location>
</feature>
<dbReference type="PANTHER" id="PTHR11059:SF0">
    <property type="entry name" value="DNA REPAIR PROTEIN RECN"/>
    <property type="match status" value="1"/>
</dbReference>
<feature type="region of interest" description="Disordered" evidence="9">
    <location>
        <begin position="1126"/>
        <end position="1147"/>
    </location>
</feature>
<evidence type="ECO:0000256" key="7">
    <source>
        <dbReference type="ARBA" id="ARBA00033408"/>
    </source>
</evidence>
<dbReference type="GO" id="GO:0006302">
    <property type="term" value="P:double-strand break repair"/>
    <property type="evidence" value="ECO:0007669"/>
    <property type="project" value="InterPro"/>
</dbReference>
<evidence type="ECO:0000256" key="8">
    <source>
        <dbReference type="SAM" id="Coils"/>
    </source>
</evidence>
<feature type="region of interest" description="Disordered" evidence="9">
    <location>
        <begin position="830"/>
        <end position="878"/>
    </location>
</feature>
<dbReference type="Gene3D" id="3.40.50.300">
    <property type="entry name" value="P-loop containing nucleotide triphosphate hydrolases"/>
    <property type="match status" value="2"/>
</dbReference>
<feature type="region of interest" description="Disordered" evidence="9">
    <location>
        <begin position="1706"/>
        <end position="1731"/>
    </location>
</feature>
<dbReference type="InterPro" id="IPR027417">
    <property type="entry name" value="P-loop_NTPase"/>
</dbReference>
<feature type="compositionally biased region" description="Low complexity" evidence="9">
    <location>
        <begin position="839"/>
        <end position="861"/>
    </location>
</feature>
<feature type="compositionally biased region" description="Polar residues" evidence="9">
    <location>
        <begin position="397"/>
        <end position="408"/>
    </location>
</feature>
<evidence type="ECO:0000313" key="12">
    <source>
        <dbReference type="Proteomes" id="UP000001058"/>
    </source>
</evidence>
<dbReference type="GO" id="GO:0006310">
    <property type="term" value="P:DNA recombination"/>
    <property type="evidence" value="ECO:0007669"/>
    <property type="project" value="InterPro"/>
</dbReference>
<keyword evidence="5" id="KW-0067">ATP-binding</keyword>
<feature type="region of interest" description="Disordered" evidence="9">
    <location>
        <begin position="457"/>
        <end position="505"/>
    </location>
</feature>
<feature type="compositionally biased region" description="Basic residues" evidence="9">
    <location>
        <begin position="237"/>
        <end position="251"/>
    </location>
</feature>
<dbReference type="eggNOG" id="ENOG502RZ0Y">
    <property type="taxonomic scope" value="Eukaryota"/>
</dbReference>
<comment type="similarity">
    <text evidence="1">Belongs to the RecN family.</text>
</comment>
<feature type="region of interest" description="Disordered" evidence="9">
    <location>
        <begin position="607"/>
        <end position="634"/>
    </location>
</feature>